<dbReference type="RefSeq" id="WP_106582124.1">
    <property type="nucleotide sequence ID" value="NZ_PYGA01000004.1"/>
</dbReference>
<gene>
    <name evidence="5" type="ORF">CLV63_1045</name>
</gene>
<keyword evidence="2" id="KW-0560">Oxidoreductase</keyword>
<dbReference type="InterPro" id="IPR013328">
    <property type="entry name" value="6PGD_dom2"/>
</dbReference>
<dbReference type="GO" id="GO:0016491">
    <property type="term" value="F:oxidoreductase activity"/>
    <property type="evidence" value="ECO:0007669"/>
    <property type="project" value="UniProtKB-KW"/>
</dbReference>
<dbReference type="SUPFAM" id="SSF51735">
    <property type="entry name" value="NAD(P)-binding Rossmann-fold domains"/>
    <property type="match status" value="1"/>
</dbReference>
<protein>
    <submittedName>
        <fullName evidence="5">3-hydroxyisobutyrate dehydrogenase-like beta-hydroxyacid dehydrogenase</fullName>
    </submittedName>
</protein>
<dbReference type="Pfam" id="PF03446">
    <property type="entry name" value="NAD_binding_2"/>
    <property type="match status" value="1"/>
</dbReference>
<comment type="caution">
    <text evidence="5">The sequence shown here is derived from an EMBL/GenBank/DDBJ whole genome shotgun (WGS) entry which is preliminary data.</text>
</comment>
<dbReference type="Pfam" id="PF21761">
    <property type="entry name" value="RedAm-like_C"/>
    <property type="match status" value="1"/>
</dbReference>
<dbReference type="EMBL" id="PYGA01000004">
    <property type="protein sequence ID" value="PSK98781.1"/>
    <property type="molecule type" value="Genomic_DNA"/>
</dbReference>
<evidence type="ECO:0000313" key="5">
    <source>
        <dbReference type="EMBL" id="PSK98781.1"/>
    </source>
</evidence>
<dbReference type="PIRSF" id="PIRSF000103">
    <property type="entry name" value="HIBADH"/>
    <property type="match status" value="1"/>
</dbReference>
<proteinExistence type="inferred from homology"/>
<evidence type="ECO:0000256" key="1">
    <source>
        <dbReference type="ARBA" id="ARBA00009080"/>
    </source>
</evidence>
<evidence type="ECO:0000259" key="4">
    <source>
        <dbReference type="Pfam" id="PF21761"/>
    </source>
</evidence>
<keyword evidence="6" id="KW-1185">Reference proteome</keyword>
<sequence length="272" mass="27520">MTDRTAVTVIGLGAMGTALADALLGNGHPTTVWNRTAAKADPLVAKGATRADTAADAVAASPVVVLCVLDDASVRAVLAAAPGALAGRTVVNLTNGTPQQARATAAWAADQGARYLDGGIMAVPPMIGGPGAFILYSGPREVFEEHQGLLAALGAATYVGEDPGLASLQDLALLSAMYGMFGGFEHALSMVAAQQVPAVEFAPLAASWLEAMLAGLPGIAEGFDAGTADNDESNLAMQAVALDNIIDASADSGVDPELMRLLRARMLRGAAR</sequence>
<dbReference type="PANTHER" id="PTHR43580:SF2">
    <property type="entry name" value="CYTOKINE-LIKE NUCLEAR FACTOR N-PAC"/>
    <property type="match status" value="1"/>
</dbReference>
<dbReference type="InterPro" id="IPR048666">
    <property type="entry name" value="RedAm-like_C"/>
</dbReference>
<comment type="similarity">
    <text evidence="1">Belongs to the HIBADH-related family.</text>
</comment>
<reference evidence="5 6" key="1">
    <citation type="submission" date="2018-03" db="EMBL/GenBank/DDBJ databases">
        <title>Genomic Encyclopedia of Archaeal and Bacterial Type Strains, Phase II (KMG-II): from individual species to whole genera.</title>
        <authorList>
            <person name="Goeker M."/>
        </authorList>
    </citation>
    <scope>NUCLEOTIDE SEQUENCE [LARGE SCALE GENOMIC DNA]</scope>
    <source>
        <strain evidence="5 6">DSM 45312</strain>
    </source>
</reference>
<dbReference type="Gene3D" id="3.40.50.720">
    <property type="entry name" value="NAD(P)-binding Rossmann-like Domain"/>
    <property type="match status" value="1"/>
</dbReference>
<dbReference type="PANTHER" id="PTHR43580">
    <property type="entry name" value="OXIDOREDUCTASE GLYR1-RELATED"/>
    <property type="match status" value="1"/>
</dbReference>
<dbReference type="OrthoDB" id="4535742at2"/>
<accession>A0A2P8DNH5</accession>
<dbReference type="InterPro" id="IPR051265">
    <property type="entry name" value="HIBADH-related_NP60_sf"/>
</dbReference>
<feature type="domain" description="6-phosphogluconate dehydrogenase NADP-binding" evidence="3">
    <location>
        <begin position="7"/>
        <end position="159"/>
    </location>
</feature>
<dbReference type="InterPro" id="IPR015815">
    <property type="entry name" value="HIBADH-related"/>
</dbReference>
<evidence type="ECO:0000313" key="6">
    <source>
        <dbReference type="Proteomes" id="UP000240542"/>
    </source>
</evidence>
<dbReference type="Proteomes" id="UP000240542">
    <property type="component" value="Unassembled WGS sequence"/>
</dbReference>
<dbReference type="AlphaFoldDB" id="A0A2P8DNH5"/>
<dbReference type="InterPro" id="IPR006115">
    <property type="entry name" value="6PGDH_NADP-bd"/>
</dbReference>
<name>A0A2P8DNH5_9ACTN</name>
<evidence type="ECO:0000256" key="2">
    <source>
        <dbReference type="ARBA" id="ARBA00023002"/>
    </source>
</evidence>
<evidence type="ECO:0000259" key="3">
    <source>
        <dbReference type="Pfam" id="PF03446"/>
    </source>
</evidence>
<dbReference type="GO" id="GO:0050661">
    <property type="term" value="F:NADP binding"/>
    <property type="evidence" value="ECO:0007669"/>
    <property type="project" value="InterPro"/>
</dbReference>
<dbReference type="InterPro" id="IPR036291">
    <property type="entry name" value="NAD(P)-bd_dom_sf"/>
</dbReference>
<feature type="domain" description="NADPH-dependent reductive aminase-like C-terminal" evidence="4">
    <location>
        <begin position="162"/>
        <end position="271"/>
    </location>
</feature>
<organism evidence="5 6">
    <name type="scientific">Murinocardiopsis flavida</name>
    <dbReference type="NCBI Taxonomy" id="645275"/>
    <lineage>
        <taxon>Bacteria</taxon>
        <taxon>Bacillati</taxon>
        <taxon>Actinomycetota</taxon>
        <taxon>Actinomycetes</taxon>
        <taxon>Streptosporangiales</taxon>
        <taxon>Nocardiopsidaceae</taxon>
        <taxon>Murinocardiopsis</taxon>
    </lineage>
</organism>
<dbReference type="Gene3D" id="1.10.1040.10">
    <property type="entry name" value="N-(1-d-carboxylethyl)-l-norvaline Dehydrogenase, domain 2"/>
    <property type="match status" value="1"/>
</dbReference>